<name>I3VIH2_9BACT</name>
<dbReference type="EMBL" id="JQ970524">
    <property type="protein sequence ID" value="AFK79178.1"/>
    <property type="molecule type" value="Genomic_DNA"/>
</dbReference>
<dbReference type="PRINTS" id="PR00300">
    <property type="entry name" value="CLPPROTEASEA"/>
</dbReference>
<dbReference type="InterPro" id="IPR011704">
    <property type="entry name" value="ATPase_dyneun-rel_AAA"/>
</dbReference>
<reference evidence="2" key="1">
    <citation type="submission" date="2012-04" db="EMBL/GenBank/DDBJ databases">
        <title>Characterization of mineral phosphate solubilization trait from soil metagenome.</title>
        <authorList>
            <person name="Chhabra S."/>
            <person name="Brazil D."/>
            <person name="Morrissey J."/>
            <person name="Burke J."/>
            <person name="O'Gara F."/>
            <person name="Dowling D."/>
        </authorList>
    </citation>
    <scope>NUCLEOTIDE SEQUENCE</scope>
</reference>
<feature type="domain" description="AAA+ ATPase" evidence="1">
    <location>
        <begin position="496"/>
        <end position="641"/>
    </location>
</feature>
<dbReference type="InterPro" id="IPR027417">
    <property type="entry name" value="P-loop_NTPase"/>
</dbReference>
<proteinExistence type="predicted"/>
<sequence length="751" mass="81285">MVNVVDDAFVVAGRRFVRRAFPDQGSLHRVNRRGDPASWGSQLAGLTSPGDLQHDVPTAQESFSYLSPTMARSLARIADIDQSTAHRGFILLIGPTGCGKTTLAKTYCHLANQPCTELSFSGDTSLSDFYTSVELVRDEEAQSSTLTVPGPAIEAMRLGKKLLLNEINMLPPDLLTVFSQAVDTGRLVLSGTERGNVEIEVHREFGLIGTANPNYVGTLEMGRAIERRFGRGLGYIEMDFLPADEEAVAIENEFARERVFAAHDLKVSATICRRIADLASRLRSDPQIGNVMQSRLSTRSLVHWLGLAQITSLPLVQVLDRALLTTVPADARDVVYAQASEALGDTRLDVSASAQLHYLRVTWPALAEGVAVPIDVAAPTRQVARRHRRQSGGPVIHRIRFVRALPDGGKAIVAEPMCQIGDTRYGIGLKIRGYDRNGRQIADPDRLADIGRLLRDEDGLNVARPLGHLLSRRDLLPCLTAHTVRVLEIAEAAQLLGRPIFIAGPTGAGKSSLARTLAFLRGQPVVEVGFNGETAKTDLSAVRRLIGGVTRWQTQAFLEALADGDTVIANEYNLAYPDVHSLLNGLFDKGASYALPDGRVLRMHDEARVIATGYLEGPGVKPLNEGVENRYGAVVGLEYPPVADEVAVLRFVAPTGDADSILRCVRLVDYCRRLVAGKVDAASLIGLSRAAQEALRQAAKRAALSTAELVALARVSGSSDFAERLRIGILEGAPESVRRVLEPVLLQYGLG</sequence>
<accession>I3VIH2</accession>
<organism evidence="2">
    <name type="scientific">uncultured bacterium F25-01</name>
    <dbReference type="NCBI Taxonomy" id="1191433"/>
    <lineage>
        <taxon>Bacteria</taxon>
        <taxon>environmental samples</taxon>
    </lineage>
</organism>
<dbReference type="GO" id="GO:0016887">
    <property type="term" value="F:ATP hydrolysis activity"/>
    <property type="evidence" value="ECO:0007669"/>
    <property type="project" value="InterPro"/>
</dbReference>
<dbReference type="GO" id="GO:0005524">
    <property type="term" value="F:ATP binding"/>
    <property type="evidence" value="ECO:0007669"/>
    <property type="project" value="InterPro"/>
</dbReference>
<protein>
    <submittedName>
        <fullName evidence="2">Nitric-oxide reductase protein</fullName>
    </submittedName>
</protein>
<dbReference type="InterPro" id="IPR003593">
    <property type="entry name" value="AAA+_ATPase"/>
</dbReference>
<dbReference type="SUPFAM" id="SSF52540">
    <property type="entry name" value="P-loop containing nucleoside triphosphate hydrolases"/>
    <property type="match status" value="2"/>
</dbReference>
<dbReference type="InterPro" id="IPR050764">
    <property type="entry name" value="CbbQ/NirQ/NorQ/GpvN"/>
</dbReference>
<dbReference type="Gene3D" id="3.40.50.300">
    <property type="entry name" value="P-loop containing nucleotide triphosphate hydrolases"/>
    <property type="match status" value="2"/>
</dbReference>
<evidence type="ECO:0000259" key="1">
    <source>
        <dbReference type="SMART" id="SM00382"/>
    </source>
</evidence>
<feature type="domain" description="AAA+ ATPase" evidence="1">
    <location>
        <begin position="86"/>
        <end position="239"/>
    </location>
</feature>
<dbReference type="PANTHER" id="PTHR42759:SF1">
    <property type="entry name" value="MAGNESIUM-CHELATASE SUBUNIT CHLD"/>
    <property type="match status" value="1"/>
</dbReference>
<dbReference type="SMART" id="SM00382">
    <property type="entry name" value="AAA"/>
    <property type="match status" value="2"/>
</dbReference>
<dbReference type="Pfam" id="PF07728">
    <property type="entry name" value="AAA_5"/>
    <property type="match status" value="2"/>
</dbReference>
<dbReference type="AlphaFoldDB" id="I3VIH2"/>
<dbReference type="InterPro" id="IPR001270">
    <property type="entry name" value="ClpA/B"/>
</dbReference>
<dbReference type="PANTHER" id="PTHR42759">
    <property type="entry name" value="MOXR FAMILY PROTEIN"/>
    <property type="match status" value="1"/>
</dbReference>
<evidence type="ECO:0000313" key="2">
    <source>
        <dbReference type="EMBL" id="AFK79178.1"/>
    </source>
</evidence>
<dbReference type="CDD" id="cd00009">
    <property type="entry name" value="AAA"/>
    <property type="match status" value="2"/>
</dbReference>